<dbReference type="SUPFAM" id="SSF81901">
    <property type="entry name" value="HCP-like"/>
    <property type="match status" value="1"/>
</dbReference>
<feature type="repeat" description="TPR" evidence="3">
    <location>
        <begin position="1111"/>
        <end position="1144"/>
    </location>
</feature>
<feature type="repeat" description="TPR" evidence="3">
    <location>
        <begin position="878"/>
        <end position="911"/>
    </location>
</feature>
<feature type="repeat" description="TPR" evidence="3">
    <location>
        <begin position="810"/>
        <end position="843"/>
    </location>
</feature>
<dbReference type="Pfam" id="PF07719">
    <property type="entry name" value="TPR_2"/>
    <property type="match status" value="1"/>
</dbReference>
<dbReference type="RefSeq" id="WP_197047514.1">
    <property type="nucleotide sequence ID" value="NZ_LR734879.1"/>
</dbReference>
<dbReference type="PANTHER" id="PTHR44858">
    <property type="entry name" value="TETRATRICOPEPTIDE REPEAT PROTEIN 6"/>
    <property type="match status" value="1"/>
</dbReference>
<keyword evidence="1" id="KW-0677">Repeat</keyword>
<dbReference type="Pfam" id="PF13432">
    <property type="entry name" value="TPR_16"/>
    <property type="match status" value="2"/>
</dbReference>
<proteinExistence type="predicted"/>
<accession>A0A7Z9BVU5</accession>
<feature type="repeat" description="TPR" evidence="3">
    <location>
        <begin position="606"/>
        <end position="639"/>
    </location>
</feature>
<organism evidence="4 5">
    <name type="scientific">Planktothrix serta PCC 8927</name>
    <dbReference type="NCBI Taxonomy" id="671068"/>
    <lineage>
        <taxon>Bacteria</taxon>
        <taxon>Bacillati</taxon>
        <taxon>Cyanobacteriota</taxon>
        <taxon>Cyanophyceae</taxon>
        <taxon>Oscillatoriophycideae</taxon>
        <taxon>Oscillatoriales</taxon>
        <taxon>Microcoleaceae</taxon>
        <taxon>Planktothrix</taxon>
    </lineage>
</organism>
<keyword evidence="5" id="KW-1185">Reference proteome</keyword>
<dbReference type="InterPro" id="IPR050498">
    <property type="entry name" value="Ycf3"/>
</dbReference>
<feature type="repeat" description="TPR" evidence="3">
    <location>
        <begin position="975"/>
        <end position="1008"/>
    </location>
</feature>
<evidence type="ECO:0000313" key="5">
    <source>
        <dbReference type="Proteomes" id="UP000184550"/>
    </source>
</evidence>
<dbReference type="Gene3D" id="2.40.10.10">
    <property type="entry name" value="Trypsin-like serine proteases"/>
    <property type="match status" value="4"/>
</dbReference>
<evidence type="ECO:0000256" key="1">
    <source>
        <dbReference type="ARBA" id="ARBA00022737"/>
    </source>
</evidence>
<sequence length="1214" mass="136294">MKPSYFYQSLSWILGLGTLFVLPITTVQLMAFPPVAVAQSSQNSARSENQIQVIAEGITVKVISGESSGSGVIIKNQNQVYTVLTNQHVIEPNQPLQIQTNDGKIHPATLVNNIDFQGKDLTLIQFQANENYTVANLANLAAVKNKDSIYAAGYPYESEPNQPFVFTTGQVLYIPPKPFREGYQIGYNNDIQKGMSGGPILNVYGQVIGINGIHAEPLWGNPYIYEDGSKPTAAEQDLASRCSWGIPIETFAELAGNFAPTASLPQTRQTPIAPNNIVSPIANDVNNIAEKITVKIEWQNGNGSGVIVAKQGNTYYVLTAEHVVRNKLNFQVVTPDGKSYPVTVNETNVKTLPGVDLAVIQFISNEIYPVATLANYDFKNSGFIFAYGWPANQLTNTQTPDFFSAGNIFAQNYGDFQGQYSTSLSYGYELVYTNITASGMSGGPLLDNRGQLIGIHGRADGEIASEQVGQGGISIQLGYSLGIPIRSFLTQLQPLGIQPEWLKVQTGIPPAFTEAEINTIITAILKNVASPTHSQDIVAWLNYGNQLWRLGKNQEALNAFGQVVTLQPKSYLGWYGKGLTLYSMFQYTEALNAFDQAIQNSPPNFAPPWYWRGQALVQLKRYEDALAAIKKALEMDRKNFTFHFRRGYILAELLKRYQEAIVAYTEAININHHPFFYNNRGLAYSNLKNYQQAISDYNQAIQLNPNDAVAYSNRGNAYSNLKDYEKAISDFNQAIQLNPNDADVYTNRGNVYSDLKDYEKAISDFNQAIQLNPNLTEAYNNRGNVYSDLKNYEKAISDLNQAIQLNPNYAEAYNNRGIAYRNLEDYEKAISDFNQATQLNPNLAEIYNNRGNVYSDLKDYEKAISNFNQAIQLNPNYAEAYTSRGNVYYYLKDYEKAIYDYNQAIQLNPNDAEAYYNRGHVYANIGNEETAISDFQKSAQLYKQQEKTADYQDALNRIARLHNTNQTTESNSDPYLAYVQQGKTYYRLGNYTAAVNEFTQAININPNYFLAYNGRGNIYFMLKEYEKAISDYNKVLQLNPNFDAAYNNRGVAYFNLKNYQQAISDYNQAIQLNPNNADAYNNRGVAYFKLKNYQQAISDYNQAVIQNQDFWPAMINIGLIKYEMGEISVAIQQWQKAIEINNQAAEPLLALAVALYHQGEIEKALAMAEAALKLDHSFSQLEVLRENLWGDKLLADAEKLLKTPRIQAFLSQNR</sequence>
<dbReference type="Pfam" id="PF13365">
    <property type="entry name" value="Trypsin_2"/>
    <property type="match status" value="2"/>
</dbReference>
<feature type="repeat" description="TPR" evidence="3">
    <location>
        <begin position="1077"/>
        <end position="1110"/>
    </location>
</feature>
<dbReference type="InterPro" id="IPR013105">
    <property type="entry name" value="TPR_2"/>
</dbReference>
<feature type="repeat" description="TPR" evidence="3">
    <location>
        <begin position="571"/>
        <end position="604"/>
    </location>
</feature>
<dbReference type="InterPro" id="IPR019734">
    <property type="entry name" value="TPR_rpt"/>
</dbReference>
<dbReference type="Pfam" id="PF00515">
    <property type="entry name" value="TPR_1"/>
    <property type="match status" value="9"/>
</dbReference>
<dbReference type="InterPro" id="IPR009003">
    <property type="entry name" value="Peptidase_S1_PA"/>
</dbReference>
<comment type="caution">
    <text evidence="4">The sequence shown here is derived from an EMBL/GenBank/DDBJ whole genome shotgun (WGS) entry which is preliminary data.</text>
</comment>
<feature type="repeat" description="TPR" evidence="3">
    <location>
        <begin position="912"/>
        <end position="945"/>
    </location>
</feature>
<name>A0A7Z9BVU5_9CYAN</name>
<dbReference type="PROSITE" id="PS50005">
    <property type="entry name" value="TPR"/>
    <property type="match status" value="16"/>
</dbReference>
<feature type="repeat" description="TPR" evidence="3">
    <location>
        <begin position="1043"/>
        <end position="1076"/>
    </location>
</feature>
<evidence type="ECO:0000313" key="4">
    <source>
        <dbReference type="EMBL" id="VXD23696.1"/>
    </source>
</evidence>
<feature type="repeat" description="TPR" evidence="3">
    <location>
        <begin position="742"/>
        <end position="775"/>
    </location>
</feature>
<feature type="repeat" description="TPR" evidence="3">
    <location>
        <begin position="708"/>
        <end position="741"/>
    </location>
</feature>
<dbReference type="Pfam" id="PF13414">
    <property type="entry name" value="TPR_11"/>
    <property type="match status" value="2"/>
</dbReference>
<evidence type="ECO:0000256" key="2">
    <source>
        <dbReference type="ARBA" id="ARBA00022803"/>
    </source>
</evidence>
<dbReference type="AlphaFoldDB" id="A0A7Z9BVU5"/>
<dbReference type="SUPFAM" id="SSF48452">
    <property type="entry name" value="TPR-like"/>
    <property type="match status" value="2"/>
</dbReference>
<dbReference type="SMART" id="SM00671">
    <property type="entry name" value="SEL1"/>
    <property type="match status" value="7"/>
</dbReference>
<protein>
    <submittedName>
        <fullName evidence="4">Tetratricopeptide repeat protein</fullName>
    </submittedName>
</protein>
<dbReference type="InterPro" id="IPR043504">
    <property type="entry name" value="Peptidase_S1_PA_chymotrypsin"/>
</dbReference>
<dbReference type="Proteomes" id="UP000184550">
    <property type="component" value="Unassembled WGS sequence"/>
</dbReference>
<reference evidence="4" key="1">
    <citation type="submission" date="2019-10" db="EMBL/GenBank/DDBJ databases">
        <authorList>
            <consortium name="Genoscope - CEA"/>
            <person name="William W."/>
        </authorList>
    </citation>
    <scope>NUCLEOTIDE SEQUENCE [LARGE SCALE GENOMIC DNA]</scope>
    <source>
        <strain evidence="4">BBR_PRJEB10992</strain>
    </source>
</reference>
<keyword evidence="2 3" id="KW-0802">TPR repeat</keyword>
<feature type="repeat" description="TPR" evidence="3">
    <location>
        <begin position="776"/>
        <end position="809"/>
    </location>
</feature>
<feature type="repeat" description="TPR" evidence="3">
    <location>
        <begin position="1009"/>
        <end position="1042"/>
    </location>
</feature>
<dbReference type="EMBL" id="CZCU02000155">
    <property type="protein sequence ID" value="VXD23696.1"/>
    <property type="molecule type" value="Genomic_DNA"/>
</dbReference>
<evidence type="ECO:0000256" key="3">
    <source>
        <dbReference type="PROSITE-ProRule" id="PRU00339"/>
    </source>
</evidence>
<feature type="repeat" description="TPR" evidence="3">
    <location>
        <begin position="674"/>
        <end position="707"/>
    </location>
</feature>
<feature type="repeat" description="TPR" evidence="3">
    <location>
        <begin position="537"/>
        <end position="570"/>
    </location>
</feature>
<dbReference type="Gene3D" id="1.25.40.10">
    <property type="entry name" value="Tetratricopeptide repeat domain"/>
    <property type="match status" value="7"/>
</dbReference>
<gene>
    <name evidence="4" type="ORF">PL8927_780253</name>
</gene>
<dbReference type="SMART" id="SM00028">
    <property type="entry name" value="TPR"/>
    <property type="match status" value="18"/>
</dbReference>
<dbReference type="InterPro" id="IPR006597">
    <property type="entry name" value="Sel1-like"/>
</dbReference>
<dbReference type="PROSITE" id="PS50293">
    <property type="entry name" value="TPR_REGION"/>
    <property type="match status" value="11"/>
</dbReference>
<feature type="repeat" description="TPR" evidence="3">
    <location>
        <begin position="844"/>
        <end position="877"/>
    </location>
</feature>
<dbReference type="SUPFAM" id="SSF50494">
    <property type="entry name" value="Trypsin-like serine proteases"/>
    <property type="match status" value="2"/>
</dbReference>
<dbReference type="PANTHER" id="PTHR44858:SF1">
    <property type="entry name" value="UDP-N-ACETYLGLUCOSAMINE--PEPTIDE N-ACETYLGLUCOSAMINYLTRANSFERASE SPINDLY-RELATED"/>
    <property type="match status" value="1"/>
</dbReference>
<dbReference type="InterPro" id="IPR011990">
    <property type="entry name" value="TPR-like_helical_dom_sf"/>
</dbReference>